<name>A0ABW5Z6Z7_9FLAO</name>
<feature type="transmembrane region" description="Helical" evidence="6">
    <location>
        <begin position="231"/>
        <end position="254"/>
    </location>
</feature>
<evidence type="ECO:0000256" key="6">
    <source>
        <dbReference type="SAM" id="Phobius"/>
    </source>
</evidence>
<feature type="domain" description="DUF4131" evidence="8">
    <location>
        <begin position="8"/>
        <end position="170"/>
    </location>
</feature>
<evidence type="ECO:0000259" key="7">
    <source>
        <dbReference type="Pfam" id="PF03772"/>
    </source>
</evidence>
<feature type="transmembrane region" description="Helical" evidence="6">
    <location>
        <begin position="311"/>
        <end position="330"/>
    </location>
</feature>
<dbReference type="Pfam" id="PF13567">
    <property type="entry name" value="DUF4131"/>
    <property type="match status" value="1"/>
</dbReference>
<dbReference type="RefSeq" id="WP_379807037.1">
    <property type="nucleotide sequence ID" value="NZ_JBHUOL010000012.1"/>
</dbReference>
<evidence type="ECO:0000256" key="4">
    <source>
        <dbReference type="ARBA" id="ARBA00022989"/>
    </source>
</evidence>
<keyword evidence="2" id="KW-1003">Cell membrane</keyword>
<evidence type="ECO:0000313" key="10">
    <source>
        <dbReference type="Proteomes" id="UP001597549"/>
    </source>
</evidence>
<dbReference type="PANTHER" id="PTHR30619">
    <property type="entry name" value="DNA INTERNALIZATION/COMPETENCE PROTEIN COMEC/REC2"/>
    <property type="match status" value="1"/>
</dbReference>
<feature type="transmembrane region" description="Helical" evidence="6">
    <location>
        <begin position="364"/>
        <end position="387"/>
    </location>
</feature>
<dbReference type="EMBL" id="JBHUOL010000012">
    <property type="protein sequence ID" value="MFD2908260.1"/>
    <property type="molecule type" value="Genomic_DNA"/>
</dbReference>
<sequence>MSDYYLELSLTALLITLSVLLLFLCIIYWRSNKKLIQNSTFGIITYLLSFTLGMLTFFLHSDVNKKHHYSKHKIETSNSIRAVVATSIKANAKYYKYFIQLSVFNDHQASGKLLLYVPKTNRAKLKAGDEIWLKNSIYPIPKAFNPYQFDYSNYLKKQNVYHQVYASENQIKIIQTHTNFNYHIEQLRNKLSSSFDIHNFEPRTKAIIDALLLGQRVDLDKETVADYSKSGVIHILAISGLHISIIYFFIVFLLKPLKRVQFGKELQLLIVLVLLWIFALLTGLPASVTRAVTLFSFVSIGAYFNRPKATFNAIAVSALLILLFKPNAIFDIGFQLSYAAVISIVLFQPFYKKMYFTKNKIARYFIDIILVSLAAQIGVLPLSLYYFNQLPLLFLLANLVIIPVATAVLIGGIVLLILNFTVPSLAILIGKILAFLIDCMNQYIHWIAKFKNGIITNISFSGLLTLLLYSIIISAVYWLYHTKAKNFKYVLGSVLVFQLTYFGIKLSENKSNEALVLNAKSATIVLKENSTVLAFTDEPEANLEVLNHYKRGTFSDSLRIYSLQNALSFNGKRILIIDSSVIYKISLPPDIIILTNNPKVNLSRLIHELKPKVIIADKSNYKNNIKLWEATCRKEKIPFHAVAEKGFYILK</sequence>
<dbReference type="Pfam" id="PF03772">
    <property type="entry name" value="Competence"/>
    <property type="match status" value="1"/>
</dbReference>
<proteinExistence type="predicted"/>
<keyword evidence="4 6" id="KW-1133">Transmembrane helix</keyword>
<dbReference type="InterPro" id="IPR004477">
    <property type="entry name" value="ComEC_N"/>
</dbReference>
<keyword evidence="10" id="KW-1185">Reference proteome</keyword>
<comment type="caution">
    <text evidence="9">The sequence shown here is derived from an EMBL/GenBank/DDBJ whole genome shotgun (WGS) entry which is preliminary data.</text>
</comment>
<keyword evidence="5 6" id="KW-0472">Membrane</keyword>
<dbReference type="NCBIfam" id="TIGR00360">
    <property type="entry name" value="ComEC_N-term"/>
    <property type="match status" value="1"/>
</dbReference>
<gene>
    <name evidence="9" type="ORF">ACFSX9_05880</name>
</gene>
<feature type="transmembrane region" description="Helical" evidence="6">
    <location>
        <begin position="6"/>
        <end position="29"/>
    </location>
</feature>
<evidence type="ECO:0000256" key="5">
    <source>
        <dbReference type="ARBA" id="ARBA00023136"/>
    </source>
</evidence>
<accession>A0ABW5Z6Z7</accession>
<organism evidence="9 10">
    <name type="scientific">Flavobacterium ardleyense</name>
    <dbReference type="NCBI Taxonomy" id="2038737"/>
    <lineage>
        <taxon>Bacteria</taxon>
        <taxon>Pseudomonadati</taxon>
        <taxon>Bacteroidota</taxon>
        <taxon>Flavobacteriia</taxon>
        <taxon>Flavobacteriales</taxon>
        <taxon>Flavobacteriaceae</taxon>
        <taxon>Flavobacterium</taxon>
    </lineage>
</organism>
<dbReference type="InterPro" id="IPR025405">
    <property type="entry name" value="DUF4131"/>
</dbReference>
<feature type="domain" description="ComEC/Rec2-related protein" evidence="7">
    <location>
        <begin position="211"/>
        <end position="479"/>
    </location>
</feature>
<keyword evidence="3 6" id="KW-0812">Transmembrane</keyword>
<dbReference type="Proteomes" id="UP001597549">
    <property type="component" value="Unassembled WGS sequence"/>
</dbReference>
<comment type="subcellular location">
    <subcellularLocation>
        <location evidence="1">Cell membrane</location>
        <topology evidence="1">Multi-pass membrane protein</topology>
    </subcellularLocation>
</comment>
<evidence type="ECO:0000256" key="3">
    <source>
        <dbReference type="ARBA" id="ARBA00022692"/>
    </source>
</evidence>
<feature type="transmembrane region" description="Helical" evidence="6">
    <location>
        <begin position="336"/>
        <end position="352"/>
    </location>
</feature>
<feature type="transmembrane region" description="Helical" evidence="6">
    <location>
        <begin position="41"/>
        <end position="60"/>
    </location>
</feature>
<evidence type="ECO:0000313" key="9">
    <source>
        <dbReference type="EMBL" id="MFD2908260.1"/>
    </source>
</evidence>
<feature type="transmembrane region" description="Helical" evidence="6">
    <location>
        <begin position="266"/>
        <end position="282"/>
    </location>
</feature>
<dbReference type="PANTHER" id="PTHR30619:SF1">
    <property type="entry name" value="RECOMBINATION PROTEIN 2"/>
    <property type="match status" value="1"/>
</dbReference>
<feature type="transmembrane region" description="Helical" evidence="6">
    <location>
        <begin position="425"/>
        <end position="448"/>
    </location>
</feature>
<protein>
    <submittedName>
        <fullName evidence="9">ComEC/Rec2 family competence protein</fullName>
    </submittedName>
</protein>
<feature type="transmembrane region" description="Helical" evidence="6">
    <location>
        <begin position="454"/>
        <end position="480"/>
    </location>
</feature>
<evidence type="ECO:0000256" key="2">
    <source>
        <dbReference type="ARBA" id="ARBA00022475"/>
    </source>
</evidence>
<dbReference type="InterPro" id="IPR052159">
    <property type="entry name" value="Competence_DNA_uptake"/>
</dbReference>
<evidence type="ECO:0000256" key="1">
    <source>
        <dbReference type="ARBA" id="ARBA00004651"/>
    </source>
</evidence>
<evidence type="ECO:0000259" key="8">
    <source>
        <dbReference type="Pfam" id="PF13567"/>
    </source>
</evidence>
<feature type="transmembrane region" description="Helical" evidence="6">
    <location>
        <begin position="393"/>
        <end position="418"/>
    </location>
</feature>
<reference evidence="10" key="1">
    <citation type="journal article" date="2019" name="Int. J. Syst. Evol. Microbiol.">
        <title>The Global Catalogue of Microorganisms (GCM) 10K type strain sequencing project: providing services to taxonomists for standard genome sequencing and annotation.</title>
        <authorList>
            <consortium name="The Broad Institute Genomics Platform"/>
            <consortium name="The Broad Institute Genome Sequencing Center for Infectious Disease"/>
            <person name="Wu L."/>
            <person name="Ma J."/>
        </authorList>
    </citation>
    <scope>NUCLEOTIDE SEQUENCE [LARGE SCALE GENOMIC DNA]</scope>
    <source>
        <strain evidence="10">KCTC 52644</strain>
    </source>
</reference>